<evidence type="ECO:0000313" key="1">
    <source>
        <dbReference type="EMBL" id="APG65309.1"/>
    </source>
</evidence>
<dbReference type="Gene3D" id="1.10.150.240">
    <property type="entry name" value="Putative phosphatase, domain 2"/>
    <property type="match status" value="1"/>
</dbReference>
<protein>
    <submittedName>
        <fullName evidence="1">Glycoprotease</fullName>
    </submittedName>
</protein>
<evidence type="ECO:0000313" key="2">
    <source>
        <dbReference type="Proteomes" id="UP000181898"/>
    </source>
</evidence>
<name>A0A1L3JJM8_9FLAO</name>
<dbReference type="CDD" id="cd07505">
    <property type="entry name" value="HAD_BPGM-like"/>
    <property type="match status" value="1"/>
</dbReference>
<dbReference type="InterPro" id="IPR023214">
    <property type="entry name" value="HAD_sf"/>
</dbReference>
<proteinExistence type="predicted"/>
<dbReference type="GO" id="GO:0006508">
    <property type="term" value="P:proteolysis"/>
    <property type="evidence" value="ECO:0007669"/>
    <property type="project" value="UniProtKB-KW"/>
</dbReference>
<accession>A0A1L3JJM8</accession>
<organism evidence="1 2">
    <name type="scientific">Tenacibaculum todarodis</name>
    <dbReference type="NCBI Taxonomy" id="1850252"/>
    <lineage>
        <taxon>Bacteria</taxon>
        <taxon>Pseudomonadati</taxon>
        <taxon>Bacteroidota</taxon>
        <taxon>Flavobacteriia</taxon>
        <taxon>Flavobacteriales</taxon>
        <taxon>Flavobacteriaceae</taxon>
        <taxon>Tenacibaculum</taxon>
    </lineage>
</organism>
<keyword evidence="2" id="KW-1185">Reference proteome</keyword>
<dbReference type="SFLD" id="SFLDG01129">
    <property type="entry name" value="C1.5:_HAD__Beta-PGM__Phosphata"/>
    <property type="match status" value="1"/>
</dbReference>
<dbReference type="KEGG" id="ten:LPB136_08075"/>
<dbReference type="PANTHER" id="PTHR43481">
    <property type="entry name" value="FRUCTOSE-1-PHOSPHATE PHOSPHATASE"/>
    <property type="match status" value="1"/>
</dbReference>
<dbReference type="AlphaFoldDB" id="A0A1L3JJM8"/>
<dbReference type="STRING" id="1850252.LPB136_08075"/>
<dbReference type="PANTHER" id="PTHR43481:SF4">
    <property type="entry name" value="GLYCEROL-1-PHOSPHATE PHOSPHOHYDROLASE 1-RELATED"/>
    <property type="match status" value="1"/>
</dbReference>
<dbReference type="SUPFAM" id="SSF56784">
    <property type="entry name" value="HAD-like"/>
    <property type="match status" value="1"/>
</dbReference>
<dbReference type="InterPro" id="IPR051806">
    <property type="entry name" value="HAD-like_SPP"/>
</dbReference>
<dbReference type="Proteomes" id="UP000181898">
    <property type="component" value="Chromosome"/>
</dbReference>
<gene>
    <name evidence="1" type="ORF">LPB136_08075</name>
</gene>
<keyword evidence="1" id="KW-0645">Protease</keyword>
<dbReference type="EMBL" id="CP018155">
    <property type="protein sequence ID" value="APG65309.1"/>
    <property type="molecule type" value="Genomic_DNA"/>
</dbReference>
<dbReference type="RefSeq" id="WP_072555806.1">
    <property type="nucleotide sequence ID" value="NZ_CP018155.1"/>
</dbReference>
<reference evidence="1 2" key="1">
    <citation type="submission" date="2016-11" db="EMBL/GenBank/DDBJ databases">
        <title>Tenacibaculum sp. LPB0136, isolated from marine environment.</title>
        <authorList>
            <person name="Kim E."/>
            <person name="Yi H."/>
        </authorList>
    </citation>
    <scope>NUCLEOTIDE SEQUENCE [LARGE SCALE GENOMIC DNA]</scope>
    <source>
        <strain evidence="1 2">LPB0136</strain>
    </source>
</reference>
<keyword evidence="1" id="KW-0378">Hydrolase</keyword>
<dbReference type="InterPro" id="IPR023198">
    <property type="entry name" value="PGP-like_dom2"/>
</dbReference>
<dbReference type="GO" id="GO:0008233">
    <property type="term" value="F:peptidase activity"/>
    <property type="evidence" value="ECO:0007669"/>
    <property type="project" value="UniProtKB-KW"/>
</dbReference>
<dbReference type="GO" id="GO:0050308">
    <property type="term" value="F:sugar-phosphatase activity"/>
    <property type="evidence" value="ECO:0007669"/>
    <property type="project" value="TreeGrafter"/>
</dbReference>
<dbReference type="SFLD" id="SFLDS00003">
    <property type="entry name" value="Haloacid_Dehalogenase"/>
    <property type="match status" value="1"/>
</dbReference>
<dbReference type="InterPro" id="IPR041492">
    <property type="entry name" value="HAD_2"/>
</dbReference>
<sequence>MKLPKGFLFDFDGVVVDSKESHNSAWASAFKELFNSEIAPFPKTHAGKSPMIIAEYFCSVIGQEKRTEELFYLKDTHLDKYFKVPKLLPGVREFTTFLSKKNISYGIASNATKQFLKNSIHHLNLEFTTIFGVQDYIKPKPAPEAYITLAKALNFKETDFKDIWVFEDSLTGVTAAKLAGMIPIGITTQYSKEELKKAGSILVFPTLLEAYQFLTSKI</sequence>
<dbReference type="Pfam" id="PF13419">
    <property type="entry name" value="HAD_2"/>
    <property type="match status" value="1"/>
</dbReference>
<dbReference type="InterPro" id="IPR036412">
    <property type="entry name" value="HAD-like_sf"/>
</dbReference>
<dbReference type="Gene3D" id="3.40.50.1000">
    <property type="entry name" value="HAD superfamily/HAD-like"/>
    <property type="match status" value="1"/>
</dbReference>
<dbReference type="OrthoDB" id="9797743at2"/>